<feature type="domain" description="EF-hand" evidence="2">
    <location>
        <begin position="66"/>
        <end position="101"/>
    </location>
</feature>
<dbReference type="Pfam" id="PF13499">
    <property type="entry name" value="EF-hand_7"/>
    <property type="match status" value="1"/>
</dbReference>
<dbReference type="Gene3D" id="1.10.238.10">
    <property type="entry name" value="EF-hand"/>
    <property type="match status" value="1"/>
</dbReference>
<dbReference type="OrthoDB" id="191686at2759"/>
<protein>
    <recommendedName>
        <fullName evidence="2">EF-hand domain-containing protein</fullName>
    </recommendedName>
</protein>
<dbReference type="EMBL" id="MDYQ01000502">
    <property type="protein sequence ID" value="PRP74054.1"/>
    <property type="molecule type" value="Genomic_DNA"/>
</dbReference>
<dbReference type="AlphaFoldDB" id="A0A2P6MQT4"/>
<name>A0A2P6MQT4_9EUKA</name>
<gene>
    <name evidence="3" type="ORF">PROFUN_08678</name>
</gene>
<comment type="caution">
    <text evidence="3">The sequence shown here is derived from an EMBL/GenBank/DDBJ whole genome shotgun (WGS) entry which is preliminary data.</text>
</comment>
<dbReference type="PROSITE" id="PS00018">
    <property type="entry name" value="EF_HAND_1"/>
    <property type="match status" value="2"/>
</dbReference>
<feature type="domain" description="EF-hand" evidence="2">
    <location>
        <begin position="159"/>
        <end position="194"/>
    </location>
</feature>
<evidence type="ECO:0000259" key="2">
    <source>
        <dbReference type="PROSITE" id="PS50222"/>
    </source>
</evidence>
<reference evidence="3 4" key="1">
    <citation type="journal article" date="2018" name="Genome Biol. Evol.">
        <title>Multiple Roots of Fruiting Body Formation in Amoebozoa.</title>
        <authorList>
            <person name="Hillmann F."/>
            <person name="Forbes G."/>
            <person name="Novohradska S."/>
            <person name="Ferling I."/>
            <person name="Riege K."/>
            <person name="Groth M."/>
            <person name="Westermann M."/>
            <person name="Marz M."/>
            <person name="Spaller T."/>
            <person name="Winckler T."/>
            <person name="Schaap P."/>
            <person name="Glockner G."/>
        </authorList>
    </citation>
    <scope>NUCLEOTIDE SEQUENCE [LARGE SCALE GENOMIC DNA]</scope>
    <source>
        <strain evidence="3 4">Jena</strain>
    </source>
</reference>
<accession>A0A2P6MQT4</accession>
<evidence type="ECO:0000313" key="4">
    <source>
        <dbReference type="Proteomes" id="UP000241769"/>
    </source>
</evidence>
<dbReference type="GO" id="GO:0005509">
    <property type="term" value="F:calcium ion binding"/>
    <property type="evidence" value="ECO:0007669"/>
    <property type="project" value="InterPro"/>
</dbReference>
<dbReference type="InterPro" id="IPR011992">
    <property type="entry name" value="EF-hand-dom_pair"/>
</dbReference>
<organism evidence="3 4">
    <name type="scientific">Planoprotostelium fungivorum</name>
    <dbReference type="NCBI Taxonomy" id="1890364"/>
    <lineage>
        <taxon>Eukaryota</taxon>
        <taxon>Amoebozoa</taxon>
        <taxon>Evosea</taxon>
        <taxon>Variosea</taxon>
        <taxon>Cavosteliida</taxon>
        <taxon>Cavosteliaceae</taxon>
        <taxon>Planoprotostelium</taxon>
    </lineage>
</organism>
<dbReference type="SUPFAM" id="SSF47473">
    <property type="entry name" value="EF-hand"/>
    <property type="match status" value="1"/>
</dbReference>
<dbReference type="SMART" id="SM00054">
    <property type="entry name" value="EFh"/>
    <property type="match status" value="2"/>
</dbReference>
<keyword evidence="1" id="KW-0106">Calcium</keyword>
<dbReference type="Proteomes" id="UP000241769">
    <property type="component" value="Unassembled WGS sequence"/>
</dbReference>
<evidence type="ECO:0000256" key="1">
    <source>
        <dbReference type="ARBA" id="ARBA00022837"/>
    </source>
</evidence>
<dbReference type="InterPro" id="IPR002048">
    <property type="entry name" value="EF_hand_dom"/>
</dbReference>
<dbReference type="InterPro" id="IPR018247">
    <property type="entry name" value="EF_Hand_1_Ca_BS"/>
</dbReference>
<proteinExistence type="predicted"/>
<dbReference type="PROSITE" id="PS50222">
    <property type="entry name" value="EF_HAND_2"/>
    <property type="match status" value="2"/>
</dbReference>
<dbReference type="InParanoid" id="A0A2P6MQT4"/>
<keyword evidence="4" id="KW-1185">Reference proteome</keyword>
<sequence>MGNEVSSPAMSGSSKANSQKLNDWKKKWKLQNEHLKKVVDVADRLHMKDGQIQMDDYIEALGVGGTEEDLARRFFYACDTDRSGVVDEDEMLEFYGNQYGGTEVSKLKLSYNVYRGKNDKVTKTDLIETLLARKRTMFRLYKGISSKQPLELPSNVVPDTEKLAHDLMQSADHDKDGCLNFDEFVQGYKSNTVLYADLLIV</sequence>
<evidence type="ECO:0000313" key="3">
    <source>
        <dbReference type="EMBL" id="PRP74054.1"/>
    </source>
</evidence>